<sequence>MTDIADHTGSETVPTPRNPGAARPGLILAFLCVAGFMTFLDVSIVNVALPTIEHDLGISESFLQYVVTAYGTVLGGFLLLGGRLADTFGRRRLLRTGLVVFAAASLLAGVSQGPATLIAARALQGLGSAFIAPAALSLLTNTFAEGPERNRALGVWGAISGIASVAGVILGGLFTEGPGWRWIFFINVPIGLAAAVLAPLVVPESRAGTPRRTFDTAGAVTLTAGLVLLIYTLGQTIDTGWASARTLGSLAVAGALLVAFVLIERRAAAPLIPLGIFRRRVLRGANIVAVLLFGTLVTLFFFASLFMQLVLDYSPVQAGLAYVPLAVIVSVGAGIASKLVTKVAARPVLVAGLALTASGMLMLWQLPAGGSYAGDVLPAFLTAGLGLGMSFVPVQIAAFAGVDKAESGLAAGLINTSQEAGGALGVAVAATIAFRRTRDLEEWAHGDPALEQAARTSVFHEAFLIGAGFAVAAIAVALLLPSMRASSVKN</sequence>
<feature type="transmembrane region" description="Helical" evidence="8">
    <location>
        <begin position="118"/>
        <end position="140"/>
    </location>
</feature>
<feature type="transmembrane region" description="Helical" evidence="8">
    <location>
        <begin position="379"/>
        <end position="402"/>
    </location>
</feature>
<dbReference type="Gene3D" id="1.20.1250.20">
    <property type="entry name" value="MFS general substrate transporter like domains"/>
    <property type="match status" value="1"/>
</dbReference>
<evidence type="ECO:0000313" key="10">
    <source>
        <dbReference type="EMBL" id="MFC4608233.1"/>
    </source>
</evidence>
<feature type="transmembrane region" description="Helical" evidence="8">
    <location>
        <begin position="180"/>
        <end position="202"/>
    </location>
</feature>
<comment type="caution">
    <text evidence="10">The sequence shown here is derived from an EMBL/GenBank/DDBJ whole genome shotgun (WGS) entry which is preliminary data.</text>
</comment>
<dbReference type="NCBIfam" id="TIGR00711">
    <property type="entry name" value="efflux_EmrB"/>
    <property type="match status" value="1"/>
</dbReference>
<feature type="domain" description="Major facilitator superfamily (MFS) profile" evidence="9">
    <location>
        <begin position="27"/>
        <end position="485"/>
    </location>
</feature>
<dbReference type="PANTHER" id="PTHR42718">
    <property type="entry name" value="MAJOR FACILITATOR SUPERFAMILY MULTIDRUG TRANSPORTER MFSC"/>
    <property type="match status" value="1"/>
</dbReference>
<evidence type="ECO:0000256" key="2">
    <source>
        <dbReference type="ARBA" id="ARBA00022448"/>
    </source>
</evidence>
<evidence type="ECO:0000256" key="1">
    <source>
        <dbReference type="ARBA" id="ARBA00004651"/>
    </source>
</evidence>
<dbReference type="CDD" id="cd17321">
    <property type="entry name" value="MFS_MMR_MDR_like"/>
    <property type="match status" value="1"/>
</dbReference>
<accession>A0ABV9G3V8</accession>
<dbReference type="InterPro" id="IPR004638">
    <property type="entry name" value="EmrB-like"/>
</dbReference>
<keyword evidence="11" id="KW-1185">Reference proteome</keyword>
<dbReference type="InterPro" id="IPR020846">
    <property type="entry name" value="MFS_dom"/>
</dbReference>
<evidence type="ECO:0000256" key="5">
    <source>
        <dbReference type="ARBA" id="ARBA00022989"/>
    </source>
</evidence>
<keyword evidence="2" id="KW-0813">Transport</keyword>
<keyword evidence="5 8" id="KW-1133">Transmembrane helix</keyword>
<evidence type="ECO:0000259" key="9">
    <source>
        <dbReference type="PROSITE" id="PS50850"/>
    </source>
</evidence>
<dbReference type="RefSeq" id="WP_381193539.1">
    <property type="nucleotide sequence ID" value="NZ_JBHSFE010000009.1"/>
</dbReference>
<keyword evidence="3" id="KW-1003">Cell membrane</keyword>
<keyword evidence="4 8" id="KW-0812">Transmembrane</keyword>
<dbReference type="PANTHER" id="PTHR42718:SF46">
    <property type="entry name" value="BLR6921 PROTEIN"/>
    <property type="match status" value="1"/>
</dbReference>
<evidence type="ECO:0000313" key="11">
    <source>
        <dbReference type="Proteomes" id="UP001595993"/>
    </source>
</evidence>
<feature type="transmembrane region" description="Helical" evidence="8">
    <location>
        <begin position="348"/>
        <end position="367"/>
    </location>
</feature>
<feature type="transmembrane region" description="Helical" evidence="8">
    <location>
        <begin position="284"/>
        <end position="307"/>
    </location>
</feature>
<comment type="subcellular location">
    <subcellularLocation>
        <location evidence="1">Cell membrane</location>
        <topology evidence="1">Multi-pass membrane protein</topology>
    </subcellularLocation>
</comment>
<feature type="transmembrane region" description="Helical" evidence="8">
    <location>
        <begin position="93"/>
        <end position="112"/>
    </location>
</feature>
<dbReference type="Proteomes" id="UP001595993">
    <property type="component" value="Unassembled WGS sequence"/>
</dbReference>
<evidence type="ECO:0000256" key="4">
    <source>
        <dbReference type="ARBA" id="ARBA00022692"/>
    </source>
</evidence>
<feature type="transmembrane region" description="Helical" evidence="8">
    <location>
        <begin position="214"/>
        <end position="234"/>
    </location>
</feature>
<proteinExistence type="predicted"/>
<dbReference type="InterPro" id="IPR011701">
    <property type="entry name" value="MFS"/>
</dbReference>
<feature type="transmembrane region" description="Helical" evidence="8">
    <location>
        <begin position="26"/>
        <end position="49"/>
    </location>
</feature>
<dbReference type="InterPro" id="IPR036259">
    <property type="entry name" value="MFS_trans_sf"/>
</dbReference>
<feature type="transmembrane region" description="Helical" evidence="8">
    <location>
        <begin position="319"/>
        <end position="336"/>
    </location>
</feature>
<dbReference type="PROSITE" id="PS50850">
    <property type="entry name" value="MFS"/>
    <property type="match status" value="1"/>
</dbReference>
<dbReference type="PRINTS" id="PR01036">
    <property type="entry name" value="TCRTETB"/>
</dbReference>
<dbReference type="Gene3D" id="1.20.1720.10">
    <property type="entry name" value="Multidrug resistance protein D"/>
    <property type="match status" value="1"/>
</dbReference>
<dbReference type="SUPFAM" id="SSF103473">
    <property type="entry name" value="MFS general substrate transporter"/>
    <property type="match status" value="1"/>
</dbReference>
<evidence type="ECO:0000256" key="6">
    <source>
        <dbReference type="ARBA" id="ARBA00023136"/>
    </source>
</evidence>
<organism evidence="10 11">
    <name type="scientific">Streptomyces maoxianensis</name>
    <dbReference type="NCBI Taxonomy" id="1459942"/>
    <lineage>
        <taxon>Bacteria</taxon>
        <taxon>Bacillati</taxon>
        <taxon>Actinomycetota</taxon>
        <taxon>Actinomycetes</taxon>
        <taxon>Kitasatosporales</taxon>
        <taxon>Streptomycetaceae</taxon>
        <taxon>Streptomyces</taxon>
    </lineage>
</organism>
<evidence type="ECO:0000256" key="8">
    <source>
        <dbReference type="SAM" id="Phobius"/>
    </source>
</evidence>
<feature type="transmembrane region" description="Helical" evidence="8">
    <location>
        <begin position="61"/>
        <end position="81"/>
    </location>
</feature>
<keyword evidence="6 8" id="KW-0472">Membrane</keyword>
<evidence type="ECO:0000256" key="7">
    <source>
        <dbReference type="ARBA" id="ARBA00023251"/>
    </source>
</evidence>
<dbReference type="Pfam" id="PF07690">
    <property type="entry name" value="MFS_1"/>
    <property type="match status" value="1"/>
</dbReference>
<dbReference type="EMBL" id="JBHSFE010000009">
    <property type="protein sequence ID" value="MFC4608233.1"/>
    <property type="molecule type" value="Genomic_DNA"/>
</dbReference>
<keyword evidence="7" id="KW-0046">Antibiotic resistance</keyword>
<name>A0ABV9G3V8_9ACTN</name>
<evidence type="ECO:0000256" key="3">
    <source>
        <dbReference type="ARBA" id="ARBA00022475"/>
    </source>
</evidence>
<feature type="transmembrane region" description="Helical" evidence="8">
    <location>
        <begin position="246"/>
        <end position="263"/>
    </location>
</feature>
<gene>
    <name evidence="10" type="ORF">ACFO9E_10430</name>
</gene>
<feature type="transmembrane region" description="Helical" evidence="8">
    <location>
        <begin position="462"/>
        <end position="480"/>
    </location>
</feature>
<reference evidence="11" key="1">
    <citation type="journal article" date="2019" name="Int. J. Syst. Evol. Microbiol.">
        <title>The Global Catalogue of Microorganisms (GCM) 10K type strain sequencing project: providing services to taxonomists for standard genome sequencing and annotation.</title>
        <authorList>
            <consortium name="The Broad Institute Genomics Platform"/>
            <consortium name="The Broad Institute Genome Sequencing Center for Infectious Disease"/>
            <person name="Wu L."/>
            <person name="Ma J."/>
        </authorList>
    </citation>
    <scope>NUCLEOTIDE SEQUENCE [LARGE SCALE GENOMIC DNA]</scope>
    <source>
        <strain evidence="11">CGMCC 4.7139</strain>
    </source>
</reference>
<protein>
    <submittedName>
        <fullName evidence="10">MFS transporter</fullName>
    </submittedName>
</protein>
<feature type="transmembrane region" description="Helical" evidence="8">
    <location>
        <begin position="152"/>
        <end position="174"/>
    </location>
</feature>